<dbReference type="PANTHER" id="PTHR13002">
    <property type="entry name" value="C3ORF1 PROTEIN-RELATED"/>
    <property type="match status" value="1"/>
</dbReference>
<keyword evidence="3 8" id="KW-0812">Transmembrane</keyword>
<feature type="transmembrane region" description="Helical" evidence="8">
    <location>
        <begin position="65"/>
        <end position="85"/>
    </location>
</feature>
<keyword evidence="11" id="KW-1185">Reference proteome</keyword>
<dbReference type="GO" id="GO:0032981">
    <property type="term" value="P:mitochondrial respiratory chain complex I assembly"/>
    <property type="evidence" value="ECO:0007669"/>
    <property type="project" value="InterPro"/>
</dbReference>
<reference evidence="10" key="1">
    <citation type="submission" date="2013-05" db="EMBL/GenBank/DDBJ databases">
        <authorList>
            <person name="Yim A.K.Y."/>
            <person name="Chan T.F."/>
            <person name="Ji K.M."/>
            <person name="Liu X.Y."/>
            <person name="Zhou J.W."/>
            <person name="Li R.Q."/>
            <person name="Yang K.Y."/>
            <person name="Li J."/>
            <person name="Li M."/>
            <person name="Law P.T.W."/>
            <person name="Wu Y.L."/>
            <person name="Cai Z.L."/>
            <person name="Qin H."/>
            <person name="Bao Y."/>
            <person name="Leung R.K.K."/>
            <person name="Ng P.K.S."/>
            <person name="Zou J."/>
            <person name="Zhong X.J."/>
            <person name="Ran P.X."/>
            <person name="Zhong N.S."/>
            <person name="Liu Z.G."/>
            <person name="Tsui S.K.W."/>
        </authorList>
    </citation>
    <scope>NUCLEOTIDE SEQUENCE</scope>
    <source>
        <strain evidence="10">Derf</strain>
        <tissue evidence="10">Whole organism</tissue>
    </source>
</reference>
<reference evidence="9" key="3">
    <citation type="journal article" date="2021" name="World Allergy Organ. J.">
        <title>Chromosome-level assembly of Dermatophagoides farinae genome and transcriptome reveals two novel allergens Der f 37 and Der f 39.</title>
        <authorList>
            <person name="Chen J."/>
            <person name="Cai Z."/>
            <person name="Fan D."/>
            <person name="Hu J."/>
            <person name="Hou Y."/>
            <person name="He Y."/>
            <person name="Zhang Z."/>
            <person name="Zhao Z."/>
            <person name="Gao P."/>
            <person name="Hu W."/>
            <person name="Sun J."/>
            <person name="Li J."/>
            <person name="Ji K."/>
        </authorList>
    </citation>
    <scope>NUCLEOTIDE SEQUENCE</scope>
    <source>
        <strain evidence="9">JKM2019</strain>
    </source>
</reference>
<reference evidence="9" key="2">
    <citation type="submission" date="2020-06" db="EMBL/GenBank/DDBJ databases">
        <authorList>
            <person name="Ji K."/>
            <person name="Li J."/>
        </authorList>
    </citation>
    <scope>NUCLEOTIDE SEQUENCE</scope>
    <source>
        <strain evidence="9">JKM2019</strain>
        <tissue evidence="9">Whole body</tissue>
    </source>
</reference>
<evidence type="ECO:0000313" key="9">
    <source>
        <dbReference type="EMBL" id="KAH7645172.1"/>
    </source>
</evidence>
<evidence type="ECO:0000256" key="7">
    <source>
        <dbReference type="ARBA" id="ARBA00041344"/>
    </source>
</evidence>
<protein>
    <recommendedName>
        <fullName evidence="6">Complex I assembly factor TIMMDC1, mitochondrial</fullName>
    </recommendedName>
    <alternativeName>
        <fullName evidence="7">Translocase of inner mitochondrial membrane domain-containing protein 1</fullName>
    </alternativeName>
</protein>
<dbReference type="PANTHER" id="PTHR13002:SF1">
    <property type="entry name" value="COMPLEX I ASSEMBLY FACTOR TIMMDC1, MITOCHONDRIAL"/>
    <property type="match status" value="1"/>
</dbReference>
<accession>A0A922KXC9</accession>
<gene>
    <name evidence="10" type="primary">TIMMDC1</name>
    <name evidence="10" type="ORF">DERF_013982</name>
    <name evidence="9" type="ORF">HUG17_0710</name>
</gene>
<dbReference type="InterPro" id="IPR055299">
    <property type="entry name" value="TIMMDC1"/>
</dbReference>
<keyword evidence="4 8" id="KW-1133">Transmembrane helix</keyword>
<dbReference type="Proteomes" id="UP000790347">
    <property type="component" value="Unassembled WGS sequence"/>
</dbReference>
<comment type="caution">
    <text evidence="10">The sequence shown here is derived from an EMBL/GenBank/DDBJ whole genome shotgun (WGS) entry which is preliminary data.</text>
</comment>
<dbReference type="EMBL" id="SDOV01000001">
    <property type="protein sequence ID" value="KAH7645172.1"/>
    <property type="molecule type" value="Genomic_DNA"/>
</dbReference>
<sequence length="224" mass="25299">MPDNNTEQSSMNVHPLVGYMQRIADRFRFESIEQVQVPIDPNETGWQRIKKSWQSFNRGESNVEFQIITNAISMGAFSGFVLGAITQNRQVFQSFVQKHNANVFRGKHQANRQLTDTIYIELFTRSTKHAIRYGLFAGTFVGSLVMAATYRNDLYYPDCAMAGAMTGVIWKAHLGLRATIVNATLGCIFGLSFAAIMRLSMKLSGTSIRQMRYVQEIGDDFRSS</sequence>
<evidence type="ECO:0000256" key="4">
    <source>
        <dbReference type="ARBA" id="ARBA00022989"/>
    </source>
</evidence>
<evidence type="ECO:0000313" key="10">
    <source>
        <dbReference type="EMBL" id="KAH9498059.1"/>
    </source>
</evidence>
<comment type="similarity">
    <text evidence="2">Belongs to the Tim17/Tim22/Tim23 family.</text>
</comment>
<evidence type="ECO:0000256" key="8">
    <source>
        <dbReference type="SAM" id="Phobius"/>
    </source>
</evidence>
<dbReference type="GO" id="GO:0005739">
    <property type="term" value="C:mitochondrion"/>
    <property type="evidence" value="ECO:0007669"/>
    <property type="project" value="TreeGrafter"/>
</dbReference>
<feature type="transmembrane region" description="Helical" evidence="8">
    <location>
        <begin position="130"/>
        <end position="150"/>
    </location>
</feature>
<dbReference type="AlphaFoldDB" id="A0A922KXC9"/>
<dbReference type="GO" id="GO:0016020">
    <property type="term" value="C:membrane"/>
    <property type="evidence" value="ECO:0007669"/>
    <property type="project" value="UniProtKB-SubCell"/>
</dbReference>
<evidence type="ECO:0000256" key="1">
    <source>
        <dbReference type="ARBA" id="ARBA00004141"/>
    </source>
</evidence>
<dbReference type="Proteomes" id="UP000828236">
    <property type="component" value="Unassembled WGS sequence"/>
</dbReference>
<dbReference type="EMBL" id="ASGP02000007">
    <property type="protein sequence ID" value="KAH9498059.1"/>
    <property type="molecule type" value="Genomic_DNA"/>
</dbReference>
<evidence type="ECO:0000256" key="3">
    <source>
        <dbReference type="ARBA" id="ARBA00022692"/>
    </source>
</evidence>
<evidence type="ECO:0000256" key="5">
    <source>
        <dbReference type="ARBA" id="ARBA00023136"/>
    </source>
</evidence>
<organism evidence="10 11">
    <name type="scientific">Dermatophagoides farinae</name>
    <name type="common">American house dust mite</name>
    <dbReference type="NCBI Taxonomy" id="6954"/>
    <lineage>
        <taxon>Eukaryota</taxon>
        <taxon>Metazoa</taxon>
        <taxon>Ecdysozoa</taxon>
        <taxon>Arthropoda</taxon>
        <taxon>Chelicerata</taxon>
        <taxon>Arachnida</taxon>
        <taxon>Acari</taxon>
        <taxon>Acariformes</taxon>
        <taxon>Sarcoptiformes</taxon>
        <taxon>Astigmata</taxon>
        <taxon>Psoroptidia</taxon>
        <taxon>Analgoidea</taxon>
        <taxon>Pyroglyphidae</taxon>
        <taxon>Dermatophagoidinae</taxon>
        <taxon>Dermatophagoides</taxon>
    </lineage>
</organism>
<proteinExistence type="inferred from homology"/>
<evidence type="ECO:0000256" key="6">
    <source>
        <dbReference type="ARBA" id="ARBA00040778"/>
    </source>
</evidence>
<name>A0A922KXC9_DERFA</name>
<evidence type="ECO:0000256" key="2">
    <source>
        <dbReference type="ARBA" id="ARBA00008444"/>
    </source>
</evidence>
<comment type="subcellular location">
    <subcellularLocation>
        <location evidence="1">Membrane</location>
        <topology evidence="1">Multi-pass membrane protein</topology>
    </subcellularLocation>
</comment>
<evidence type="ECO:0000313" key="11">
    <source>
        <dbReference type="Proteomes" id="UP000790347"/>
    </source>
</evidence>
<reference evidence="10" key="4">
    <citation type="journal article" date="2022" name="Res Sq">
        <title>Comparative Genomics Reveals Insights into the Divergent Evolution of Astigmatic Mites and Household Pest Adaptations.</title>
        <authorList>
            <person name="Xiong Q."/>
            <person name="Wan A.T.-Y."/>
            <person name="Liu X.-Y."/>
            <person name="Fung C.S.-H."/>
            <person name="Xiao X."/>
            <person name="Malainual N."/>
            <person name="Hou J."/>
            <person name="Wang L."/>
            <person name="Wang M."/>
            <person name="Yang K."/>
            <person name="Cui Y."/>
            <person name="Leung E."/>
            <person name="Nong W."/>
            <person name="Shin S.-K."/>
            <person name="Au S."/>
            <person name="Jeong K.Y."/>
            <person name="Chew F.T."/>
            <person name="Hui J."/>
            <person name="Leung T.F."/>
            <person name="Tungtrongchitr A."/>
            <person name="Zhong N."/>
            <person name="Liu Z."/>
            <person name="Tsui S."/>
        </authorList>
    </citation>
    <scope>NUCLEOTIDE SEQUENCE</scope>
    <source>
        <strain evidence="10">Derf</strain>
        <tissue evidence="10">Whole organism</tissue>
    </source>
</reference>
<feature type="transmembrane region" description="Helical" evidence="8">
    <location>
        <begin position="180"/>
        <end position="201"/>
    </location>
</feature>
<dbReference type="Pfam" id="PF02466">
    <property type="entry name" value="Tim17"/>
    <property type="match status" value="1"/>
</dbReference>
<keyword evidence="5 8" id="KW-0472">Membrane</keyword>